<protein>
    <recommendedName>
        <fullName evidence="5">DUF2752 domain-containing protein</fullName>
    </recommendedName>
</protein>
<reference evidence="3 4" key="1">
    <citation type="submission" date="2015-12" db="EMBL/GenBank/DDBJ databases">
        <title>Draft genome sequence of Streptomyces silvensis ATCC 53525, a producer of novel hormone antagonists.</title>
        <authorList>
            <person name="Johnston C.W."/>
            <person name="Li Y."/>
            <person name="Magarvey N.A."/>
        </authorList>
    </citation>
    <scope>NUCLEOTIDE SEQUENCE [LARGE SCALE GENOMIC DNA]</scope>
    <source>
        <strain evidence="3 4">ATCC 53525</strain>
    </source>
</reference>
<feature type="chain" id="PRO_5039157332" description="DUF2752 domain-containing protein" evidence="2">
    <location>
        <begin position="17"/>
        <end position="126"/>
    </location>
</feature>
<feature type="transmembrane region" description="Helical" evidence="1">
    <location>
        <begin position="67"/>
        <end position="88"/>
    </location>
</feature>
<feature type="transmembrane region" description="Helical" evidence="1">
    <location>
        <begin position="100"/>
        <end position="118"/>
    </location>
</feature>
<dbReference type="Pfam" id="PF10825">
    <property type="entry name" value="DUF2752"/>
    <property type="match status" value="1"/>
</dbReference>
<keyword evidence="1" id="KW-0812">Transmembrane</keyword>
<keyword evidence="4" id="KW-1185">Reference proteome</keyword>
<dbReference type="AlphaFoldDB" id="A0A0W7WUK5"/>
<dbReference type="STRING" id="1765722.AT728_01345"/>
<evidence type="ECO:0000313" key="4">
    <source>
        <dbReference type="Proteomes" id="UP000054804"/>
    </source>
</evidence>
<evidence type="ECO:0000256" key="1">
    <source>
        <dbReference type="SAM" id="Phobius"/>
    </source>
</evidence>
<gene>
    <name evidence="3" type="ORF">AT728_01345</name>
</gene>
<proteinExistence type="predicted"/>
<sequence>MGVPLAVLGSVAAAFAYVAAVDPNEPGHYPTCPLLYYTGLYCPGCGGLRSAHAFAHGDLTAALGANAVAVVGYGVLAAVWVLWVAAAARGRPVRLGLGRAHLWGVGVAVALFTVVRNLPFGAFLHP</sequence>
<dbReference type="EMBL" id="LOCL01000062">
    <property type="protein sequence ID" value="KUF14285.1"/>
    <property type="molecule type" value="Genomic_DNA"/>
</dbReference>
<keyword evidence="1" id="KW-0472">Membrane</keyword>
<organism evidence="3 4">
    <name type="scientific">Streptomyces silvensis</name>
    <dbReference type="NCBI Taxonomy" id="1765722"/>
    <lineage>
        <taxon>Bacteria</taxon>
        <taxon>Bacillati</taxon>
        <taxon>Actinomycetota</taxon>
        <taxon>Actinomycetes</taxon>
        <taxon>Kitasatosporales</taxon>
        <taxon>Streptomycetaceae</taxon>
        <taxon>Streptomyces</taxon>
    </lineage>
</organism>
<keyword evidence="1" id="KW-1133">Transmembrane helix</keyword>
<evidence type="ECO:0008006" key="5">
    <source>
        <dbReference type="Google" id="ProtNLM"/>
    </source>
</evidence>
<keyword evidence="2" id="KW-0732">Signal</keyword>
<accession>A0A0W7WUK5</accession>
<name>A0A0W7WUK5_9ACTN</name>
<evidence type="ECO:0000313" key="3">
    <source>
        <dbReference type="EMBL" id="KUF14285.1"/>
    </source>
</evidence>
<evidence type="ECO:0000256" key="2">
    <source>
        <dbReference type="SAM" id="SignalP"/>
    </source>
</evidence>
<dbReference type="Proteomes" id="UP000054804">
    <property type="component" value="Unassembled WGS sequence"/>
</dbReference>
<feature type="signal peptide" evidence="2">
    <location>
        <begin position="1"/>
        <end position="16"/>
    </location>
</feature>
<comment type="caution">
    <text evidence="3">The sequence shown here is derived from an EMBL/GenBank/DDBJ whole genome shotgun (WGS) entry which is preliminary data.</text>
</comment>
<dbReference type="InterPro" id="IPR021215">
    <property type="entry name" value="DUF2752"/>
</dbReference>